<reference evidence="1" key="2">
    <citation type="journal article" date="2021" name="PeerJ">
        <title>Extensive microbial diversity within the chicken gut microbiome revealed by metagenomics and culture.</title>
        <authorList>
            <person name="Gilroy R."/>
            <person name="Ravi A."/>
            <person name="Getino M."/>
            <person name="Pursley I."/>
            <person name="Horton D.L."/>
            <person name="Alikhan N.F."/>
            <person name="Baker D."/>
            <person name="Gharbi K."/>
            <person name="Hall N."/>
            <person name="Watson M."/>
            <person name="Adriaenssens E.M."/>
            <person name="Foster-Nyarko E."/>
            <person name="Jarju S."/>
            <person name="Secka A."/>
            <person name="Antonio M."/>
            <person name="Oren A."/>
            <person name="Chaudhuri R.R."/>
            <person name="La Ragione R."/>
            <person name="Hildebrand F."/>
            <person name="Pallen M.J."/>
        </authorList>
    </citation>
    <scope>NUCLEOTIDE SEQUENCE</scope>
    <source>
        <strain evidence="1">ChiGjej1B1-24693</strain>
    </source>
</reference>
<sequence length="197" mass="21437">MPLFRSRPQLSPGERSRFRAACAEAGVDPTVLALAHGTIAARPSGAPGLSAEPPRGVAVTALTTHLGYGDEDRWTLVGWHEIDRGGWNPETFRLEIDQRGVVEAGLVRPGGRRHRIHLADPYRVPEVMTERVSATILFSRQVEMPESTTVLTVVARRDLGDQTITWLAVPSRGSAVDDPDVKAFAAAAVRRLRGEFG</sequence>
<reference evidence="1" key="1">
    <citation type="submission" date="2020-10" db="EMBL/GenBank/DDBJ databases">
        <authorList>
            <person name="Gilroy R."/>
        </authorList>
    </citation>
    <scope>NUCLEOTIDE SEQUENCE</scope>
    <source>
        <strain evidence="1">ChiGjej1B1-24693</strain>
    </source>
</reference>
<accession>A0A9D1GYC1</accession>
<gene>
    <name evidence="1" type="ORF">IAA98_04065</name>
</gene>
<dbReference type="Proteomes" id="UP000886842">
    <property type="component" value="Unassembled WGS sequence"/>
</dbReference>
<evidence type="ECO:0000313" key="1">
    <source>
        <dbReference type="EMBL" id="HIT74740.1"/>
    </source>
</evidence>
<dbReference type="AlphaFoldDB" id="A0A9D1GYC1"/>
<protein>
    <submittedName>
        <fullName evidence="1">Uncharacterized protein</fullName>
    </submittedName>
</protein>
<evidence type="ECO:0000313" key="2">
    <source>
        <dbReference type="Proteomes" id="UP000886842"/>
    </source>
</evidence>
<dbReference type="EMBL" id="DVLP01000118">
    <property type="protein sequence ID" value="HIT74740.1"/>
    <property type="molecule type" value="Genomic_DNA"/>
</dbReference>
<name>A0A9D1GYC1_9ACTN</name>
<proteinExistence type="predicted"/>
<comment type="caution">
    <text evidence="1">The sequence shown here is derived from an EMBL/GenBank/DDBJ whole genome shotgun (WGS) entry which is preliminary data.</text>
</comment>
<organism evidence="1 2">
    <name type="scientific">Candidatus Avipropionibacterium avicola</name>
    <dbReference type="NCBI Taxonomy" id="2840701"/>
    <lineage>
        <taxon>Bacteria</taxon>
        <taxon>Bacillati</taxon>
        <taxon>Actinomycetota</taxon>
        <taxon>Actinomycetes</taxon>
        <taxon>Propionibacteriales</taxon>
        <taxon>Propionibacteriaceae</taxon>
        <taxon>Propionibacteriaceae incertae sedis</taxon>
        <taxon>Candidatus Avipropionibacterium</taxon>
    </lineage>
</organism>